<evidence type="ECO:0000313" key="1">
    <source>
        <dbReference type="EMBL" id="CAI2380997.1"/>
    </source>
</evidence>
<reference evidence="1" key="1">
    <citation type="submission" date="2023-07" db="EMBL/GenBank/DDBJ databases">
        <authorList>
            <consortium name="AG Swart"/>
            <person name="Singh M."/>
            <person name="Singh A."/>
            <person name="Seah K."/>
            <person name="Emmerich C."/>
        </authorList>
    </citation>
    <scope>NUCLEOTIDE SEQUENCE</scope>
    <source>
        <strain evidence="1">DP1</strain>
    </source>
</reference>
<evidence type="ECO:0000313" key="2">
    <source>
        <dbReference type="Proteomes" id="UP001295684"/>
    </source>
</evidence>
<proteinExistence type="predicted"/>
<sequence length="64" mass="7264">MIFGKSFPCIYCSNKFNPDQTPSLLGFTRLKDPTPLCYRHELVAIYLHPANAWSVFSCNILQVG</sequence>
<gene>
    <name evidence="1" type="ORF">ECRASSUSDP1_LOCUS22441</name>
</gene>
<keyword evidence="2" id="KW-1185">Reference proteome</keyword>
<comment type="caution">
    <text evidence="1">The sequence shown here is derived from an EMBL/GenBank/DDBJ whole genome shotgun (WGS) entry which is preliminary data.</text>
</comment>
<name>A0AAD1XXU4_EUPCR</name>
<dbReference type="AlphaFoldDB" id="A0AAD1XXU4"/>
<organism evidence="1 2">
    <name type="scientific">Euplotes crassus</name>
    <dbReference type="NCBI Taxonomy" id="5936"/>
    <lineage>
        <taxon>Eukaryota</taxon>
        <taxon>Sar</taxon>
        <taxon>Alveolata</taxon>
        <taxon>Ciliophora</taxon>
        <taxon>Intramacronucleata</taxon>
        <taxon>Spirotrichea</taxon>
        <taxon>Hypotrichia</taxon>
        <taxon>Euplotida</taxon>
        <taxon>Euplotidae</taxon>
        <taxon>Moneuplotes</taxon>
    </lineage>
</organism>
<dbReference type="EMBL" id="CAMPGE010023013">
    <property type="protein sequence ID" value="CAI2380997.1"/>
    <property type="molecule type" value="Genomic_DNA"/>
</dbReference>
<protein>
    <submittedName>
        <fullName evidence="1">Uncharacterized protein</fullName>
    </submittedName>
</protein>
<accession>A0AAD1XXU4</accession>
<dbReference type="Proteomes" id="UP001295684">
    <property type="component" value="Unassembled WGS sequence"/>
</dbReference>